<dbReference type="InterPro" id="IPR002562">
    <property type="entry name" value="3'-5'_exonuclease_dom"/>
</dbReference>
<dbReference type="GO" id="GO:0008408">
    <property type="term" value="F:3'-5' exonuclease activity"/>
    <property type="evidence" value="ECO:0007669"/>
    <property type="project" value="InterPro"/>
</dbReference>
<reference evidence="4" key="1">
    <citation type="submission" date="2025-08" db="UniProtKB">
        <authorList>
            <consortium name="RefSeq"/>
        </authorList>
    </citation>
    <scope>IDENTIFICATION</scope>
    <source>
        <tissue evidence="4">Young leaves</tissue>
    </source>
</reference>
<dbReference type="SUPFAM" id="SSF53098">
    <property type="entry name" value="Ribonuclease H-like"/>
    <property type="match status" value="1"/>
</dbReference>
<dbReference type="SMART" id="SM00474">
    <property type="entry name" value="35EXOc"/>
    <property type="match status" value="1"/>
</dbReference>
<evidence type="ECO:0000313" key="3">
    <source>
        <dbReference type="Proteomes" id="UP000504608"/>
    </source>
</evidence>
<dbReference type="InterPro" id="IPR036397">
    <property type="entry name" value="RNaseH_sf"/>
</dbReference>
<gene>
    <name evidence="4" type="primary">LOC111467860</name>
</gene>
<feature type="region of interest" description="Disordered" evidence="1">
    <location>
        <begin position="514"/>
        <end position="538"/>
    </location>
</feature>
<dbReference type="GO" id="GO:0003676">
    <property type="term" value="F:nucleic acid binding"/>
    <property type="evidence" value="ECO:0007669"/>
    <property type="project" value="InterPro"/>
</dbReference>
<keyword evidence="3" id="KW-1185">Reference proteome</keyword>
<organism evidence="3 4">
    <name type="scientific">Cucurbita maxima</name>
    <name type="common">Pumpkin</name>
    <name type="synonym">Winter squash</name>
    <dbReference type="NCBI Taxonomy" id="3661"/>
    <lineage>
        <taxon>Eukaryota</taxon>
        <taxon>Viridiplantae</taxon>
        <taxon>Streptophyta</taxon>
        <taxon>Embryophyta</taxon>
        <taxon>Tracheophyta</taxon>
        <taxon>Spermatophyta</taxon>
        <taxon>Magnoliopsida</taxon>
        <taxon>eudicotyledons</taxon>
        <taxon>Gunneridae</taxon>
        <taxon>Pentapetalae</taxon>
        <taxon>rosids</taxon>
        <taxon>fabids</taxon>
        <taxon>Cucurbitales</taxon>
        <taxon>Cucurbitaceae</taxon>
        <taxon>Cucurbiteae</taxon>
        <taxon>Cucurbita</taxon>
    </lineage>
</organism>
<proteinExistence type="predicted"/>
<dbReference type="AlphaFoldDB" id="A0A6J1HVL7"/>
<name>A0A6J1HVL7_CUCMA</name>
<dbReference type="Gene3D" id="3.30.420.10">
    <property type="entry name" value="Ribonuclease H-like superfamily/Ribonuclease H"/>
    <property type="match status" value="1"/>
</dbReference>
<evidence type="ECO:0000256" key="1">
    <source>
        <dbReference type="SAM" id="MobiDB-lite"/>
    </source>
</evidence>
<protein>
    <submittedName>
        <fullName evidence="4">Uncharacterized protein LOC111467860 isoform X2</fullName>
    </submittedName>
</protein>
<dbReference type="Proteomes" id="UP000504608">
    <property type="component" value="Unplaced"/>
</dbReference>
<dbReference type="RefSeq" id="XP_022968701.1">
    <property type="nucleotide sequence ID" value="XM_023112933.1"/>
</dbReference>
<dbReference type="GO" id="GO:0006139">
    <property type="term" value="P:nucleobase-containing compound metabolic process"/>
    <property type="evidence" value="ECO:0007669"/>
    <property type="project" value="InterPro"/>
</dbReference>
<dbReference type="GeneID" id="111467860"/>
<dbReference type="PANTHER" id="PTHR47765:SF2">
    <property type="entry name" value="EXONUCLEASE MUT-7 HOMOLOG"/>
    <property type="match status" value="1"/>
</dbReference>
<dbReference type="InterPro" id="IPR012337">
    <property type="entry name" value="RNaseH-like_sf"/>
</dbReference>
<feature type="domain" description="3'-5' exonuclease" evidence="2">
    <location>
        <begin position="317"/>
        <end position="495"/>
    </location>
</feature>
<dbReference type="InterPro" id="IPR052408">
    <property type="entry name" value="Exonuclease_MUT-7-like"/>
</dbReference>
<sequence>MGLDQTVAEPLDPIDQTHLAWKIAVHSLSDLSYISPVVFLYLLKECYIRGTLKATKKFRSLQQQVHLVLHNGPQPGPAIFVIHCLYVLPIFGLYSEGFSHLITSAFQRFLKVVTTLTDLDKAKNLAAQLFVDIVGGFIKHDERIVVKILQVFDIQLTNIEKVRFDSKARNGCCSSSAKDFIEQYVSELVETQSYTTAVDVLEHFSIRQSGQSLLYSMLQNNEFKAAEKWATFMGRPMLCLLVQELMNRNKVKSAYGIVKTNGLQTEFPDVYQKCKERFTWHWRLVISKRLMNFAIEREGAYGQNHYLNLNQLITGDILWVDNADALHNAICHIEECKVIGIDCEWKPNYIKGRKPNKVSIMQIASEEKAFIFDLIKLYDDVPDILDNCLTRILQSSSILKLGYNFQCDIKQLSHSYGSLECFKHYDMLLDIQNVFKDHTGGLSGLAKKVLGAGLNKTRRNSDWEQRPLTVNQLEYAALDAVVLVHIFRHVGDQSQPSTTAEAQKRLEWKSIIVSHMDNPPKQRKKNRSNMEPKVATNM</sequence>
<evidence type="ECO:0000313" key="4">
    <source>
        <dbReference type="RefSeq" id="XP_022968701.1"/>
    </source>
</evidence>
<dbReference type="PANTHER" id="PTHR47765">
    <property type="entry name" value="3'-5' EXONUCLEASE DOMAIN-CONTAINING PROTEIN"/>
    <property type="match status" value="1"/>
</dbReference>
<accession>A0A6J1HVL7</accession>
<evidence type="ECO:0000259" key="2">
    <source>
        <dbReference type="SMART" id="SM00474"/>
    </source>
</evidence>
<dbReference type="Pfam" id="PF01612">
    <property type="entry name" value="DNA_pol_A_exo1"/>
    <property type="match status" value="1"/>
</dbReference>